<dbReference type="PANTHER" id="PTHR42924:SF3">
    <property type="entry name" value="POLYMERASE_HISTIDINOL PHOSPHATASE N-TERMINAL DOMAIN-CONTAINING PROTEIN"/>
    <property type="match status" value="1"/>
</dbReference>
<dbReference type="InterPro" id="IPR016195">
    <property type="entry name" value="Pol/histidinol_Pase-like"/>
</dbReference>
<proteinExistence type="predicted"/>
<dbReference type="EMBL" id="FTOD01000001">
    <property type="protein sequence ID" value="SIS45043.1"/>
    <property type="molecule type" value="Genomic_DNA"/>
</dbReference>
<feature type="domain" description="Polymerase/histidinol phosphatase N-terminal" evidence="1">
    <location>
        <begin position="4"/>
        <end position="69"/>
    </location>
</feature>
<evidence type="ECO:0000259" key="1">
    <source>
        <dbReference type="SMART" id="SM00481"/>
    </source>
</evidence>
<dbReference type="InterPro" id="IPR003141">
    <property type="entry name" value="Pol/His_phosphatase_N"/>
</dbReference>
<dbReference type="SMART" id="SM00481">
    <property type="entry name" value="POLIIIAc"/>
    <property type="match status" value="1"/>
</dbReference>
<dbReference type="InterPro" id="IPR052018">
    <property type="entry name" value="PHP_domain"/>
</dbReference>
<dbReference type="GO" id="GO:0004534">
    <property type="term" value="F:5'-3' RNA exonuclease activity"/>
    <property type="evidence" value="ECO:0007669"/>
    <property type="project" value="TreeGrafter"/>
</dbReference>
<dbReference type="InterPro" id="IPR004013">
    <property type="entry name" value="PHP_dom"/>
</dbReference>
<sequence length="279" mass="30590">MSRLDLHVHTTASDGMFSPVEVVRMAKAKGLQGIAVTDHDTVAGVEEARACGQESGLVVIPGVEISTVANGQDIHVLGYFVDPADEQFQERLREQREARKRRNHQLLDQLTKLGIQITMEEVEARKQDKVNIGRPHIAEVLVEKGVVQNMDEAFAKYLGKDGAAYVTTPRISPEEALVLIRQAGGVPVLAHPGLYDDDELVLRLAKNGLAGIEVNHPDHDEEMRVRYTEIVRQFGLLATAGSDFHGERHGSMYHADLGTCTTDRETVDALKGAAGSQRT</sequence>
<gene>
    <name evidence="2" type="ORF">SAMN05421790_101791</name>
</gene>
<dbReference type="Pfam" id="PF02811">
    <property type="entry name" value="PHP"/>
    <property type="match status" value="1"/>
</dbReference>
<protein>
    <recommendedName>
        <fullName evidence="1">Polymerase/histidinol phosphatase N-terminal domain-containing protein</fullName>
    </recommendedName>
</protein>
<evidence type="ECO:0000313" key="2">
    <source>
        <dbReference type="EMBL" id="SIS45043.1"/>
    </source>
</evidence>
<keyword evidence="3" id="KW-1185">Reference proteome</keyword>
<dbReference type="SUPFAM" id="SSF89550">
    <property type="entry name" value="PHP domain-like"/>
    <property type="match status" value="1"/>
</dbReference>
<dbReference type="Gene3D" id="3.20.20.140">
    <property type="entry name" value="Metal-dependent hydrolases"/>
    <property type="match status" value="1"/>
</dbReference>
<dbReference type="Gene3D" id="1.10.150.650">
    <property type="match status" value="1"/>
</dbReference>
<dbReference type="GO" id="GO:0035312">
    <property type="term" value="F:5'-3' DNA exonuclease activity"/>
    <property type="evidence" value="ECO:0007669"/>
    <property type="project" value="TreeGrafter"/>
</dbReference>
<dbReference type="AlphaFoldDB" id="A0A1N7J6Q9"/>
<organism evidence="2 3">
    <name type="scientific">Kroppenstedtia eburnea</name>
    <dbReference type="NCBI Taxonomy" id="714067"/>
    <lineage>
        <taxon>Bacteria</taxon>
        <taxon>Bacillati</taxon>
        <taxon>Bacillota</taxon>
        <taxon>Bacilli</taxon>
        <taxon>Bacillales</taxon>
        <taxon>Thermoactinomycetaceae</taxon>
        <taxon>Kroppenstedtia</taxon>
    </lineage>
</organism>
<name>A0A1N7J6Q9_9BACL</name>
<dbReference type="Proteomes" id="UP000186795">
    <property type="component" value="Unassembled WGS sequence"/>
</dbReference>
<dbReference type="CDD" id="cd07438">
    <property type="entry name" value="PHP_HisPPase_AMP"/>
    <property type="match status" value="1"/>
</dbReference>
<accession>A0A1N7J6Q9</accession>
<evidence type="ECO:0000313" key="3">
    <source>
        <dbReference type="Proteomes" id="UP000186795"/>
    </source>
</evidence>
<reference evidence="3" key="1">
    <citation type="submission" date="2017-01" db="EMBL/GenBank/DDBJ databases">
        <authorList>
            <person name="Varghese N."/>
            <person name="Submissions S."/>
        </authorList>
    </citation>
    <scope>NUCLEOTIDE SEQUENCE [LARGE SCALE GENOMIC DNA]</scope>
    <source>
        <strain evidence="3">DSM 45196</strain>
    </source>
</reference>
<dbReference type="PANTHER" id="PTHR42924">
    <property type="entry name" value="EXONUCLEASE"/>
    <property type="match status" value="1"/>
</dbReference>